<evidence type="ECO:0000256" key="1">
    <source>
        <dbReference type="ARBA" id="ARBA00022729"/>
    </source>
</evidence>
<organism evidence="6 7">
    <name type="scientific">Marinobacter persicus</name>
    <dbReference type="NCBI Taxonomy" id="930118"/>
    <lineage>
        <taxon>Bacteria</taxon>
        <taxon>Pseudomonadati</taxon>
        <taxon>Pseudomonadota</taxon>
        <taxon>Gammaproteobacteria</taxon>
        <taxon>Pseudomonadales</taxon>
        <taxon>Marinobacteraceae</taxon>
        <taxon>Marinobacter</taxon>
    </lineage>
</organism>
<feature type="chain" id="PRO_5015510955" evidence="2">
    <location>
        <begin position="22"/>
        <end position="212"/>
    </location>
</feature>
<reference evidence="6 7" key="2">
    <citation type="submission" date="2018-02" db="EMBL/GenBank/DDBJ databases">
        <title>Subsurface microbial communities from deep shales in Ohio and West Virginia, USA.</title>
        <authorList>
            <person name="Wrighton K."/>
        </authorList>
    </citation>
    <scope>NUCLEOTIDE SEQUENCE [LARGE SCALE GENOMIC DNA]</scope>
    <source>
        <strain evidence="6 7">UTICA-S1B9</strain>
    </source>
</reference>
<dbReference type="PANTHER" id="PTHR33619:SF3">
    <property type="entry name" value="POLYSACCHARIDE EXPORT PROTEIN GFCE-RELATED"/>
    <property type="match status" value="1"/>
</dbReference>
<dbReference type="InterPro" id="IPR003715">
    <property type="entry name" value="Poly_export_N"/>
</dbReference>
<dbReference type="InterPro" id="IPR049712">
    <property type="entry name" value="Poly_export"/>
</dbReference>
<dbReference type="Gene3D" id="3.10.560.10">
    <property type="entry name" value="Outer membrane lipoprotein wza domain like"/>
    <property type="match status" value="1"/>
</dbReference>
<evidence type="ECO:0000256" key="2">
    <source>
        <dbReference type="SAM" id="SignalP"/>
    </source>
</evidence>
<feature type="domain" description="Soluble ligand binding" evidence="4">
    <location>
        <begin position="122"/>
        <end position="170"/>
    </location>
</feature>
<sequence length="212" mass="22901">MGILSQFRNGLLVLAALLLTACSGIPSSDKMPPASELEADPYEIGVGDTITVHVWRNPELGQAIVVRPDGYISLPLMGDVKAEGKEPEALASEITAGLSEYIRTPEVTVMVTNPVSKEFRNRVRITGQVTSPQSVAFQPGMTVLDLVLMAGGLTDFAADGRATLSRMVNGEYKTWELDLGAMLRDGDMTYNHALQPGDVISVPRKQLFRGEL</sequence>
<reference evidence="5 8" key="1">
    <citation type="submission" date="2018-02" db="EMBL/GenBank/DDBJ databases">
        <title>Deep subsurface shale carbon reservoir microbial communities from Ohio and West Virginia, USA.</title>
        <authorList>
            <person name="Wrighton K."/>
        </authorList>
    </citation>
    <scope>NUCLEOTIDE SEQUENCE [LARGE SCALE GENOMIC DNA]</scope>
    <source>
        <strain evidence="5 8">UTICA-S1B6</strain>
    </source>
</reference>
<evidence type="ECO:0000313" key="5">
    <source>
        <dbReference type="EMBL" id="PPK52740.1"/>
    </source>
</evidence>
<keyword evidence="8" id="KW-1185">Reference proteome</keyword>
<feature type="domain" description="Polysaccharide export protein N-terminal" evidence="3">
    <location>
        <begin position="39"/>
        <end position="112"/>
    </location>
</feature>
<dbReference type="EMBL" id="PTIU01000004">
    <property type="protein sequence ID" value="PPK55714.1"/>
    <property type="molecule type" value="Genomic_DNA"/>
</dbReference>
<dbReference type="NCBIfam" id="TIGR03027">
    <property type="entry name" value="pepcterm_export"/>
    <property type="match status" value="1"/>
</dbReference>
<gene>
    <name evidence="6" type="ORF">B0H24_1004118</name>
    <name evidence="5" type="ORF">BY455_10457</name>
</gene>
<feature type="signal peptide" evidence="2">
    <location>
        <begin position="1"/>
        <end position="21"/>
    </location>
</feature>
<dbReference type="Gene3D" id="3.30.1950.10">
    <property type="entry name" value="wza like domain"/>
    <property type="match status" value="1"/>
</dbReference>
<evidence type="ECO:0000313" key="8">
    <source>
        <dbReference type="Proteomes" id="UP000239648"/>
    </source>
</evidence>
<dbReference type="InterPro" id="IPR019554">
    <property type="entry name" value="Soluble_ligand-bd"/>
</dbReference>
<evidence type="ECO:0000259" key="3">
    <source>
        <dbReference type="Pfam" id="PF02563"/>
    </source>
</evidence>
<dbReference type="RefSeq" id="WP_258075722.1">
    <property type="nucleotide sequence ID" value="NZ_PTIT01000004.1"/>
</dbReference>
<dbReference type="Proteomes" id="UP000239648">
    <property type="component" value="Unassembled WGS sequence"/>
</dbReference>
<proteinExistence type="predicted"/>
<evidence type="ECO:0000259" key="4">
    <source>
        <dbReference type="Pfam" id="PF10531"/>
    </source>
</evidence>
<dbReference type="Pfam" id="PF10531">
    <property type="entry name" value="SLBB"/>
    <property type="match status" value="1"/>
</dbReference>
<dbReference type="Pfam" id="PF02563">
    <property type="entry name" value="Poly_export"/>
    <property type="match status" value="1"/>
</dbReference>
<name>A0A2S6G908_9GAMM</name>
<dbReference type="PANTHER" id="PTHR33619">
    <property type="entry name" value="POLYSACCHARIDE EXPORT PROTEIN GFCE-RELATED"/>
    <property type="match status" value="1"/>
</dbReference>
<evidence type="ECO:0000313" key="6">
    <source>
        <dbReference type="EMBL" id="PPK55714.1"/>
    </source>
</evidence>
<dbReference type="InterPro" id="IPR017477">
    <property type="entry name" value="PEP-CTERM_polysacc_export"/>
</dbReference>
<protein>
    <submittedName>
        <fullName evidence="6">Polysaccharide export outer membrane protein</fullName>
    </submittedName>
</protein>
<dbReference type="EMBL" id="PTIT01000004">
    <property type="protein sequence ID" value="PPK52740.1"/>
    <property type="molecule type" value="Genomic_DNA"/>
</dbReference>
<dbReference type="Proteomes" id="UP000239446">
    <property type="component" value="Unassembled WGS sequence"/>
</dbReference>
<evidence type="ECO:0000313" key="7">
    <source>
        <dbReference type="Proteomes" id="UP000239446"/>
    </source>
</evidence>
<dbReference type="GO" id="GO:0015159">
    <property type="term" value="F:polysaccharide transmembrane transporter activity"/>
    <property type="evidence" value="ECO:0007669"/>
    <property type="project" value="InterPro"/>
</dbReference>
<comment type="caution">
    <text evidence="6">The sequence shown here is derived from an EMBL/GenBank/DDBJ whole genome shotgun (WGS) entry which is preliminary data.</text>
</comment>
<dbReference type="AlphaFoldDB" id="A0A2S6G908"/>
<keyword evidence="1 2" id="KW-0732">Signal</keyword>
<accession>A0A2S6G908</accession>